<feature type="transmembrane region" description="Helical" evidence="6">
    <location>
        <begin position="35"/>
        <end position="56"/>
    </location>
</feature>
<proteinExistence type="predicted"/>
<dbReference type="AlphaFoldDB" id="A0A9W5IS72"/>
<dbReference type="EMBL" id="ACEO02000003">
    <property type="protein sequence ID" value="EFC52668.1"/>
    <property type="molecule type" value="Genomic_DNA"/>
</dbReference>
<keyword evidence="5 6" id="KW-0472">Membrane</keyword>
<protein>
    <submittedName>
        <fullName evidence="8">ATP synthase F0, A subunit</fullName>
    </submittedName>
</protein>
<feature type="transmembrane region" description="Helical" evidence="6">
    <location>
        <begin position="77"/>
        <end position="96"/>
    </location>
</feature>
<dbReference type="GO" id="GO:0005886">
    <property type="term" value="C:plasma membrane"/>
    <property type="evidence" value="ECO:0007669"/>
    <property type="project" value="UniProtKB-SubCell"/>
</dbReference>
<dbReference type="Proteomes" id="UP000004621">
    <property type="component" value="Unassembled WGS sequence"/>
</dbReference>
<evidence type="ECO:0000313" key="9">
    <source>
        <dbReference type="Proteomes" id="UP000004621"/>
    </source>
</evidence>
<evidence type="ECO:0000256" key="6">
    <source>
        <dbReference type="SAM" id="Phobius"/>
    </source>
</evidence>
<accession>A0A9W5IS72</accession>
<feature type="transmembrane region" description="Helical" evidence="6">
    <location>
        <begin position="298"/>
        <end position="318"/>
    </location>
</feature>
<keyword evidence="2" id="KW-1003">Cell membrane</keyword>
<feature type="transmembrane region" description="Helical" evidence="6">
    <location>
        <begin position="206"/>
        <end position="225"/>
    </location>
</feature>
<dbReference type="PANTHER" id="PTHR43478">
    <property type="entry name" value="NA+/H+ ANTIPORTER-RELATED"/>
    <property type="match status" value="1"/>
</dbReference>
<dbReference type="InterPro" id="IPR018461">
    <property type="entry name" value="Na/H_Antiport_NhaC-like_C"/>
</dbReference>
<feature type="transmembrane region" description="Helical" evidence="6">
    <location>
        <begin position="330"/>
        <end position="351"/>
    </location>
</feature>
<organism evidence="8 9">
    <name type="scientific">Neisseria subflava NJ9703</name>
    <dbReference type="NCBI Taxonomy" id="546268"/>
    <lineage>
        <taxon>Bacteria</taxon>
        <taxon>Pseudomonadati</taxon>
        <taxon>Pseudomonadota</taxon>
        <taxon>Betaproteobacteria</taxon>
        <taxon>Neisseriales</taxon>
        <taxon>Neisseriaceae</taxon>
        <taxon>Neisseria</taxon>
    </lineage>
</organism>
<evidence type="ECO:0000259" key="7">
    <source>
        <dbReference type="Pfam" id="PF03553"/>
    </source>
</evidence>
<name>A0A9W5IS72_NEISU</name>
<feature type="transmembrane region" description="Helical" evidence="6">
    <location>
        <begin position="255"/>
        <end position="278"/>
    </location>
</feature>
<keyword evidence="4 6" id="KW-1133">Transmembrane helix</keyword>
<evidence type="ECO:0000256" key="2">
    <source>
        <dbReference type="ARBA" id="ARBA00022475"/>
    </source>
</evidence>
<evidence type="ECO:0000256" key="1">
    <source>
        <dbReference type="ARBA" id="ARBA00004651"/>
    </source>
</evidence>
<evidence type="ECO:0000256" key="5">
    <source>
        <dbReference type="ARBA" id="ARBA00023136"/>
    </source>
</evidence>
<feature type="transmembrane region" description="Helical" evidence="6">
    <location>
        <begin position="480"/>
        <end position="498"/>
    </location>
</feature>
<keyword evidence="3 6" id="KW-0812">Transmembrane</keyword>
<dbReference type="RefSeq" id="WP_004519687.1">
    <property type="nucleotide sequence ID" value="NZ_ACEO02000003.1"/>
</dbReference>
<feature type="transmembrane region" description="Helical" evidence="6">
    <location>
        <begin position="116"/>
        <end position="140"/>
    </location>
</feature>
<feature type="transmembrane region" description="Helical" evidence="6">
    <location>
        <begin position="371"/>
        <end position="395"/>
    </location>
</feature>
<feature type="domain" description="Na+/H+ antiporter NhaC-like C-terminal" evidence="7">
    <location>
        <begin position="165"/>
        <end position="476"/>
    </location>
</feature>
<sequence>MQLINYSNSILSIIPAAIALALAIATRRVLLSLGVGIIVGSFLLVGGNPLDALVHLKDMAVSLTWADGDWSLGKPKILLFLVLLGIFTSLLTHSGSNQAFADWAKQHIKGRRGAKLLTACLVFVTFIDDYFHSLAVGAIARPVTDKFKVSRAKLAYILDSTAAPMCVLMPVSSWGASIIATLAGLLVTYNITDYTPMGAFVAMSLMNYYAVFALIMVFVVAWFSFDIGSMARLERAALNEIHDETVETGHPNGRVFALIVPVLVLIVATVSAMIYTGAQASETFSLLSAFENTDVNTSLVFGGTCGVLAVILCTIGTIKTGDYPKAIWQGIISMRGAITILILAWIISTVVSEMHTGEYLSTLVAGNIHAGFLPVILFMLAGVMAFATGTSWGTFGIMLPIAAAMAVKVEPSLIIPCMSAVMAGAVFGDHCSPISDTTILSSTGAHCNHIDHVTSQFPYALTVAASAATGYLALGMTGSAPLGFVVTGIVMVVLVFILKDKKKATA</sequence>
<evidence type="ECO:0000313" key="8">
    <source>
        <dbReference type="EMBL" id="EFC52668.1"/>
    </source>
</evidence>
<reference evidence="8 9" key="1">
    <citation type="submission" date="2010-01" db="EMBL/GenBank/DDBJ databases">
        <authorList>
            <person name="Weinstock G."/>
            <person name="Sodergren E."/>
            <person name="Clifton S."/>
            <person name="Fulton L."/>
            <person name="Fulton B."/>
            <person name="Courtney L."/>
            <person name="Fronick C."/>
            <person name="Harrison M."/>
            <person name="Strong C."/>
            <person name="Farmer C."/>
            <person name="Delahaunty K."/>
            <person name="Markovic C."/>
            <person name="Hall O."/>
            <person name="Minx P."/>
            <person name="Tomlinson C."/>
            <person name="Mitreva M."/>
            <person name="Nelson J."/>
            <person name="Hou S."/>
            <person name="Wollam A."/>
            <person name="Pepin K.H."/>
            <person name="Johnson M."/>
            <person name="Bhonagiri V."/>
            <person name="Nash W.E."/>
            <person name="Warren W."/>
            <person name="Chinwalla A."/>
            <person name="Mardis E.R."/>
            <person name="Wilson R.K."/>
        </authorList>
    </citation>
    <scope>NUCLEOTIDE SEQUENCE [LARGE SCALE GENOMIC DNA]</scope>
    <source>
        <strain evidence="8 9">NJ9703</strain>
    </source>
</reference>
<dbReference type="PANTHER" id="PTHR43478:SF1">
    <property type="entry name" value="NA+_H+ ANTIPORTER NHAC-LIKE C-TERMINAL DOMAIN-CONTAINING PROTEIN"/>
    <property type="match status" value="1"/>
</dbReference>
<comment type="subcellular location">
    <subcellularLocation>
        <location evidence="1">Cell membrane</location>
        <topology evidence="1">Multi-pass membrane protein</topology>
    </subcellularLocation>
</comment>
<comment type="caution">
    <text evidence="8">The sequence shown here is derived from an EMBL/GenBank/DDBJ whole genome shotgun (WGS) entry which is preliminary data.</text>
</comment>
<evidence type="ECO:0000256" key="4">
    <source>
        <dbReference type="ARBA" id="ARBA00022989"/>
    </source>
</evidence>
<gene>
    <name evidence="8" type="ORF">NEISUBOT_04023</name>
</gene>
<evidence type="ECO:0000256" key="3">
    <source>
        <dbReference type="ARBA" id="ARBA00022692"/>
    </source>
</evidence>
<feature type="transmembrane region" description="Helical" evidence="6">
    <location>
        <begin position="161"/>
        <end position="186"/>
    </location>
</feature>
<dbReference type="Pfam" id="PF03553">
    <property type="entry name" value="Na_H_antiporter"/>
    <property type="match status" value="1"/>
</dbReference>